<feature type="compositionally biased region" description="Basic and acidic residues" evidence="1">
    <location>
        <begin position="15"/>
        <end position="27"/>
    </location>
</feature>
<sequence>MITAKQAEISSPGKSSDRSPSEARELKPSSSPSLVSNSLTPTPPSPVVTGPAPFLLSNNRAYFASLKGSLLSTRRQLTFRSAISFSFELNSCFPTPLLASVEFPTSSSTSSVTSSTFAGTKSSTSSSSEPFSTRLLLSTMLNCLTLAFLPPVGHHSLCGTTDAPPLPLLGSANRARTVSVSGWKVQTTTNLRVLCVRMPRFSCTVIEVSTVRSDGLTRLPHFSWSMRMM</sequence>
<dbReference type="EMBL" id="HBUE01132890">
    <property type="protein sequence ID" value="CAG6497354.1"/>
    <property type="molecule type" value="Transcribed_RNA"/>
</dbReference>
<accession>A0A8D8G8D9</accession>
<dbReference type="EMBL" id="HBUE01132886">
    <property type="protein sequence ID" value="CAG6497349.1"/>
    <property type="molecule type" value="Transcribed_RNA"/>
</dbReference>
<reference evidence="2" key="1">
    <citation type="submission" date="2021-05" db="EMBL/GenBank/DDBJ databases">
        <authorList>
            <person name="Alioto T."/>
            <person name="Alioto T."/>
            <person name="Gomez Garrido J."/>
        </authorList>
    </citation>
    <scope>NUCLEOTIDE SEQUENCE</scope>
</reference>
<evidence type="ECO:0000256" key="1">
    <source>
        <dbReference type="SAM" id="MobiDB-lite"/>
    </source>
</evidence>
<dbReference type="EMBL" id="HBUE01132888">
    <property type="protein sequence ID" value="CAG6497351.1"/>
    <property type="molecule type" value="Transcribed_RNA"/>
</dbReference>
<dbReference type="EMBL" id="HBUE01132894">
    <property type="protein sequence ID" value="CAG6497359.1"/>
    <property type="molecule type" value="Transcribed_RNA"/>
</dbReference>
<dbReference type="AlphaFoldDB" id="A0A8D8G8D9"/>
<organism evidence="2">
    <name type="scientific">Culex pipiens</name>
    <name type="common">House mosquito</name>
    <dbReference type="NCBI Taxonomy" id="7175"/>
    <lineage>
        <taxon>Eukaryota</taxon>
        <taxon>Metazoa</taxon>
        <taxon>Ecdysozoa</taxon>
        <taxon>Arthropoda</taxon>
        <taxon>Hexapoda</taxon>
        <taxon>Insecta</taxon>
        <taxon>Pterygota</taxon>
        <taxon>Neoptera</taxon>
        <taxon>Endopterygota</taxon>
        <taxon>Diptera</taxon>
        <taxon>Nematocera</taxon>
        <taxon>Culicoidea</taxon>
        <taxon>Culicidae</taxon>
        <taxon>Culicinae</taxon>
        <taxon>Culicini</taxon>
        <taxon>Culex</taxon>
        <taxon>Culex</taxon>
    </lineage>
</organism>
<feature type="region of interest" description="Disordered" evidence="1">
    <location>
        <begin position="106"/>
        <end position="130"/>
    </location>
</feature>
<feature type="compositionally biased region" description="Low complexity" evidence="1">
    <location>
        <begin position="28"/>
        <end position="40"/>
    </location>
</feature>
<protein>
    <submittedName>
        <fullName evidence="2">(northern house mosquito) hypothetical protein</fullName>
    </submittedName>
</protein>
<proteinExistence type="predicted"/>
<feature type="region of interest" description="Disordered" evidence="1">
    <location>
        <begin position="1"/>
        <end position="47"/>
    </location>
</feature>
<dbReference type="EMBL" id="HBUE01132897">
    <property type="protein sequence ID" value="CAG6497361.1"/>
    <property type="molecule type" value="Transcribed_RNA"/>
</dbReference>
<name>A0A8D8G8D9_CULPI</name>
<dbReference type="EMBL" id="HBUE01132893">
    <property type="protein sequence ID" value="CAG6497357.1"/>
    <property type="molecule type" value="Transcribed_RNA"/>
</dbReference>
<evidence type="ECO:0000313" key="2">
    <source>
        <dbReference type="EMBL" id="CAG6497354.1"/>
    </source>
</evidence>